<dbReference type="Proteomes" id="UP000077521">
    <property type="component" value="Unassembled WGS sequence"/>
</dbReference>
<keyword evidence="2" id="KW-0812">Transmembrane</keyword>
<keyword evidence="2" id="KW-0472">Membrane</keyword>
<evidence type="ECO:0000313" key="3">
    <source>
        <dbReference type="EMBL" id="KAE8255515.1"/>
    </source>
</evidence>
<feature type="region of interest" description="Disordered" evidence="1">
    <location>
        <begin position="398"/>
        <end position="468"/>
    </location>
</feature>
<proteinExistence type="predicted"/>
<gene>
    <name evidence="3" type="ORF">A4X13_0g3004</name>
</gene>
<reference evidence="3" key="1">
    <citation type="submission" date="2016-04" db="EMBL/GenBank/DDBJ databases">
        <authorList>
            <person name="Nguyen H.D."/>
            <person name="Samba Siva P."/>
            <person name="Cullis J."/>
            <person name="Levesque C.A."/>
            <person name="Hambleton S."/>
        </authorList>
    </citation>
    <scope>NUCLEOTIDE SEQUENCE</scope>
    <source>
        <strain evidence="3">DAOMC 236416</strain>
    </source>
</reference>
<feature type="transmembrane region" description="Helical" evidence="2">
    <location>
        <begin position="111"/>
        <end position="134"/>
    </location>
</feature>
<evidence type="ECO:0000256" key="2">
    <source>
        <dbReference type="SAM" id="Phobius"/>
    </source>
</evidence>
<feature type="compositionally biased region" description="Polar residues" evidence="1">
    <location>
        <begin position="354"/>
        <end position="381"/>
    </location>
</feature>
<comment type="caution">
    <text evidence="3">The sequence shown here is derived from an EMBL/GenBank/DDBJ whole genome shotgun (WGS) entry which is preliminary data.</text>
</comment>
<name>A0A177TY01_9BASI</name>
<reference evidence="3" key="2">
    <citation type="journal article" date="2019" name="IMA Fungus">
        <title>Genome sequencing and comparison of five Tilletia species to identify candidate genes for the detection of regulated species infecting wheat.</title>
        <authorList>
            <person name="Nguyen H.D.T."/>
            <person name="Sultana T."/>
            <person name="Kesanakurti P."/>
            <person name="Hambleton S."/>
        </authorList>
    </citation>
    <scope>NUCLEOTIDE SEQUENCE</scope>
    <source>
        <strain evidence="3">DAOMC 236416</strain>
    </source>
</reference>
<dbReference type="EMBL" id="LWDF02000157">
    <property type="protein sequence ID" value="KAE8255515.1"/>
    <property type="molecule type" value="Genomic_DNA"/>
</dbReference>
<feature type="compositionally biased region" description="Polar residues" evidence="1">
    <location>
        <begin position="409"/>
        <end position="427"/>
    </location>
</feature>
<feature type="transmembrane region" description="Helical" evidence="2">
    <location>
        <begin position="81"/>
        <end position="99"/>
    </location>
</feature>
<feature type="region of interest" description="Disordered" evidence="1">
    <location>
        <begin position="353"/>
        <end position="381"/>
    </location>
</feature>
<keyword evidence="2" id="KW-1133">Transmembrane helix</keyword>
<evidence type="ECO:0000313" key="4">
    <source>
        <dbReference type="Proteomes" id="UP000077521"/>
    </source>
</evidence>
<protein>
    <submittedName>
        <fullName evidence="3">Uncharacterized protein</fullName>
    </submittedName>
</protein>
<dbReference type="AlphaFoldDB" id="A0A177TY01"/>
<accession>A0A177TY01</accession>
<evidence type="ECO:0000256" key="1">
    <source>
        <dbReference type="SAM" id="MobiDB-lite"/>
    </source>
</evidence>
<feature type="compositionally biased region" description="Gly residues" evidence="1">
    <location>
        <begin position="431"/>
        <end position="444"/>
    </location>
</feature>
<sequence length="483" mass="50595">MALPTKALIWTSLNFLRFLSIIACLLVFISNITSMVADGRGVHAAQVDSLDGDDGLTCDYIPGTDVPAHVWGLFWAHLNRIFELFLLIFCIVSELNWGGGSERLFSYTLPILSRSFGTAPLGLLQMILACSNLSHDLGKFPLVTNWILFIIGILNVLAGAVFKAAGKDLRSFHASRRAAVSGSGGAAEGGYGGAKEEVKVGLPFAHQRSSGIPTTPTKSGGLMKQLRYVKDSAPITPQRSNLTPAAGGVAVIGRPSQAFDSKVRYDRKSASTAPLTTSEVYLYDSDTDRIRVPKQAAKIGTETQRAGGTSSAAPPVIVYPTSSTPVKAQAPLSGSYNLARAVVARADQLARAKNGSNVKDTQPSPLSANVSPNTNTGLAGTETSRQYHVRYGERGEGYGGHWRGHLRQRSSASVTGSISQNQGQSPMKTGLFGGAGAGGSGSGAGHPTAVGSHVSGYHHQPGATGVLGPERAVGLMASPGRPF</sequence>
<feature type="transmembrane region" description="Helical" evidence="2">
    <location>
        <begin position="7"/>
        <end position="29"/>
    </location>
</feature>
<organism evidence="3 4">
    <name type="scientific">Tilletia indica</name>
    <dbReference type="NCBI Taxonomy" id="43049"/>
    <lineage>
        <taxon>Eukaryota</taxon>
        <taxon>Fungi</taxon>
        <taxon>Dikarya</taxon>
        <taxon>Basidiomycota</taxon>
        <taxon>Ustilaginomycotina</taxon>
        <taxon>Exobasidiomycetes</taxon>
        <taxon>Tilletiales</taxon>
        <taxon>Tilletiaceae</taxon>
        <taxon>Tilletia</taxon>
    </lineage>
</organism>
<keyword evidence="4" id="KW-1185">Reference proteome</keyword>
<feature type="transmembrane region" description="Helical" evidence="2">
    <location>
        <begin position="146"/>
        <end position="166"/>
    </location>
</feature>